<dbReference type="KEGG" id="svo:SVI_2257"/>
<dbReference type="RefSeq" id="WP_013051533.1">
    <property type="nucleotide sequence ID" value="NC_014012.1"/>
</dbReference>
<dbReference type="STRING" id="637905.SVI_2257"/>
<dbReference type="HOGENOM" id="CLU_2002342_0_0_6"/>
<dbReference type="OrthoDB" id="5875339at2"/>
<reference evidence="3" key="1">
    <citation type="journal article" date="2010" name="Mol. Biosyst.">
        <title>Complete genome sequence and comparative analysis of Shewanella violacea, a psychrophilic and piezophilic bacterium from deep sea floor sediments.</title>
        <authorList>
            <person name="Aono E."/>
            <person name="Baba T."/>
            <person name="Ara T."/>
            <person name="Nishi T."/>
            <person name="Nakamichi T."/>
            <person name="Inamoto E."/>
            <person name="Toyonaga H."/>
            <person name="Hasegawa M."/>
            <person name="Takai Y."/>
            <person name="Okumura Y."/>
            <person name="Baba M."/>
            <person name="Tomita M."/>
            <person name="Kato C."/>
            <person name="Oshima T."/>
            <person name="Nakasone K."/>
            <person name="Mori H."/>
        </authorList>
    </citation>
    <scope>NUCLEOTIDE SEQUENCE [LARGE SCALE GENOMIC DNA]</scope>
    <source>
        <strain evidence="3">JCM 10179 / CIP 106290 / LMG 19151 / DSS12</strain>
    </source>
</reference>
<name>D4ZKM9_SHEVD</name>
<keyword evidence="3" id="KW-1185">Reference proteome</keyword>
<accession>D4ZKM9</accession>
<dbReference type="eggNOG" id="ENOG50322PQ">
    <property type="taxonomic scope" value="Bacteria"/>
</dbReference>
<dbReference type="Proteomes" id="UP000002350">
    <property type="component" value="Chromosome"/>
</dbReference>
<evidence type="ECO:0000256" key="1">
    <source>
        <dbReference type="SAM" id="Coils"/>
    </source>
</evidence>
<feature type="coiled-coil region" evidence="1">
    <location>
        <begin position="11"/>
        <end position="41"/>
    </location>
</feature>
<evidence type="ECO:0000313" key="2">
    <source>
        <dbReference type="EMBL" id="BAJ02228.1"/>
    </source>
</evidence>
<dbReference type="AlphaFoldDB" id="D4ZKM9"/>
<evidence type="ECO:0000313" key="3">
    <source>
        <dbReference type="Proteomes" id="UP000002350"/>
    </source>
</evidence>
<gene>
    <name evidence="2" type="ordered locus">SVI_2257</name>
</gene>
<sequence>MDMFSDIKSVMDDLNRRKTALGNELKEFECLQNEINQLVERSPRDTSAMAKLIKLKKAFPEGFELVQGKVMNKVGELEVHFKSLEKQFSTLGEIEIEEGDKNSFKSEVNATAEGGKGINLKPKKIRKYL</sequence>
<organism evidence="2 3">
    <name type="scientific">Shewanella violacea (strain JCM 10179 / CIP 106290 / LMG 19151 / DSS12)</name>
    <dbReference type="NCBI Taxonomy" id="637905"/>
    <lineage>
        <taxon>Bacteria</taxon>
        <taxon>Pseudomonadati</taxon>
        <taxon>Pseudomonadota</taxon>
        <taxon>Gammaproteobacteria</taxon>
        <taxon>Alteromonadales</taxon>
        <taxon>Shewanellaceae</taxon>
        <taxon>Shewanella</taxon>
    </lineage>
</organism>
<dbReference type="EMBL" id="AP011177">
    <property type="protein sequence ID" value="BAJ02228.1"/>
    <property type="molecule type" value="Genomic_DNA"/>
</dbReference>
<keyword evidence="1" id="KW-0175">Coiled coil</keyword>
<protein>
    <submittedName>
        <fullName evidence="2">Uncharacterized protein</fullName>
    </submittedName>
</protein>
<proteinExistence type="predicted"/>